<dbReference type="SUPFAM" id="SSF55874">
    <property type="entry name" value="ATPase domain of HSP90 chaperone/DNA topoisomerase II/histidine kinase"/>
    <property type="match status" value="1"/>
</dbReference>
<keyword evidence="3" id="KW-1185">Reference proteome</keyword>
<organism evidence="2 3">
    <name type="scientific">Liberibacter crescens (strain BT-1)</name>
    <dbReference type="NCBI Taxonomy" id="1215343"/>
    <lineage>
        <taxon>Bacteria</taxon>
        <taxon>Pseudomonadati</taxon>
        <taxon>Pseudomonadota</taxon>
        <taxon>Alphaproteobacteria</taxon>
        <taxon>Hyphomicrobiales</taxon>
        <taxon>Rhizobiaceae</taxon>
        <taxon>Liberibacter</taxon>
    </lineage>
</organism>
<reference evidence="2 3" key="1">
    <citation type="journal article" date="2012" name="Stand. Genomic Sci.">
        <title>Complete genome sequence of Liberibacter crescens BT-1.</title>
        <authorList>
            <person name="Leonard M.T."/>
            <person name="Fagen J.R."/>
            <person name="Davis-Richardson A.G."/>
            <person name="Davis M.J."/>
            <person name="Triplett E.W."/>
        </authorList>
    </citation>
    <scope>NUCLEOTIDE SEQUENCE [LARGE SCALE GENOMIC DNA]</scope>
    <source>
        <strain evidence="2 3">BT-1</strain>
    </source>
</reference>
<feature type="coiled-coil region" evidence="1">
    <location>
        <begin position="367"/>
        <end position="401"/>
    </location>
</feature>
<protein>
    <submittedName>
        <fullName evidence="2">Ylh</fullName>
    </submittedName>
</protein>
<dbReference type="eggNOG" id="COG1293">
    <property type="taxonomic scope" value="Bacteria"/>
</dbReference>
<dbReference type="Gene3D" id="3.30.565.10">
    <property type="entry name" value="Histidine kinase-like ATPase, C-terminal domain"/>
    <property type="match status" value="1"/>
</dbReference>
<evidence type="ECO:0000313" key="2">
    <source>
        <dbReference type="EMBL" id="AGA64486.1"/>
    </source>
</evidence>
<evidence type="ECO:0000256" key="1">
    <source>
        <dbReference type="SAM" id="Coils"/>
    </source>
</evidence>
<sequence>MPLFEAVSNSIHSTKEKYGDRVKESGKIIIDINHNNESFSATITDNGIGLDKDNYHAFCTLDTDHKKKIGGKGIGRISWLDCFESIDIQSVYLTDNSLRIKKFKFVLSNENQIKDEEDKETSGEETGVIISFKGLKGKYRDKFPMSFEDIFQHFSSHFITTFVQDNVPNIVLHFNKETAVFPKYIEKNIIERREFQSLKSSFGRDFSLQLFRCKAETSTNFSSANHMHFIANERTVLSQSLDNRLGFGAFGENENEVLHGIITGSYLDENVNQDRTMFMFGKETKHKIINDVCIEKINFFIEDAVKKHREKQKGFIIDIIQSSPSYGFASLDYLLEKVPNDANNKEGVYKALSVEKFRVDKKQREKIEEVLKTLNNSKFNIEFLKEEVSSLSKSVSESETRSLAEYVVHRKSILKILKTILMRVKQRNDGEFTYVDERFLHDIICPRKSNSLFNIQGTSEKAEAVSHNLWVIDERMTYSKYFCSDIETKKITQAAGDKTRADVVVFDSVYGLSYNGNNSEILLAEFKKPGRTKYEMSVIKQINKYIKNIIDGKAIDINGRPIVVDRNSVKFRCYIIADIIGDLLEEVDTLWMTTLNGRGRYTPLSGIAKGSIEIIGWDDLLQDAEERNKIFFEHLNIAT</sequence>
<dbReference type="PATRIC" id="fig|1215343.11.peg.503"/>
<dbReference type="AlphaFoldDB" id="L0EVS0"/>
<proteinExistence type="predicted"/>
<dbReference type="HOGENOM" id="CLU_408632_0_0_5"/>
<dbReference type="STRING" id="1215343.B488_04940"/>
<dbReference type="EMBL" id="CP003789">
    <property type="protein sequence ID" value="AGA64486.1"/>
    <property type="molecule type" value="Genomic_DNA"/>
</dbReference>
<dbReference type="InterPro" id="IPR036890">
    <property type="entry name" value="HATPase_C_sf"/>
</dbReference>
<name>L0EVS0_LIBCB</name>
<keyword evidence="1" id="KW-0175">Coiled coil</keyword>
<gene>
    <name evidence="2" type="ordered locus">B488_04940</name>
</gene>
<accession>L0EVS0</accession>
<dbReference type="Proteomes" id="UP000010799">
    <property type="component" value="Chromosome"/>
</dbReference>
<evidence type="ECO:0000313" key="3">
    <source>
        <dbReference type="Proteomes" id="UP000010799"/>
    </source>
</evidence>
<dbReference type="KEGG" id="lcc:B488_04940"/>